<comment type="caution">
    <text evidence="2">The sequence shown here is derived from an EMBL/GenBank/DDBJ whole genome shotgun (WGS) entry which is preliminary data.</text>
</comment>
<dbReference type="PROSITE" id="PS51257">
    <property type="entry name" value="PROKAR_LIPOPROTEIN"/>
    <property type="match status" value="1"/>
</dbReference>
<name>A0A5C7FYG9_9BACT</name>
<dbReference type="RefSeq" id="WP_147928677.1">
    <property type="nucleotide sequence ID" value="NZ_VOXD01000001.1"/>
</dbReference>
<gene>
    <name evidence="2" type="ORF">FUA23_00190</name>
</gene>
<accession>A0A5C7FYG9</accession>
<evidence type="ECO:0000313" key="2">
    <source>
        <dbReference type="EMBL" id="TXF91636.1"/>
    </source>
</evidence>
<dbReference type="AlphaFoldDB" id="A0A5C7FYG9"/>
<sequence length="395" mass="44896">MRNLIYLLLMGLFCLTTVSCGPKVQTLVDQGNYDETIQVAKRKLVGERNKSPKYVAALETAFNKANDEDLTRARRIETSGNPDWKQIHSYYRSIRNRADEVRPLTPLIDKDGHQAVLRFVEVNSQLNDAAGKAAEQMYLEGERLLELGRQGDKAAAREAYETFEGIAYYRQGYKGANLYMTEAEELGMLYITVEMRNESGAYLPAGFEEALFRINAVNMEDRWRKFETTRKPDRQYDYVARIIMRNIDVSPERSSERQYTDEKEITDGTEYVLDENGNVAKDSLGNDITQPKEVIVRADVIEVLQTKVASVTAGFELYDVRNRRIVDQGELTAQANFENYASTFQGDRRALSSASARNIGNRPVEFPSNEQLILDAAEVLKDVLSEQIATSYKLI</sequence>
<protein>
    <recommendedName>
        <fullName evidence="4">Lipoprotein</fullName>
    </recommendedName>
</protein>
<evidence type="ECO:0008006" key="4">
    <source>
        <dbReference type="Google" id="ProtNLM"/>
    </source>
</evidence>
<feature type="signal peptide" evidence="1">
    <location>
        <begin position="1"/>
        <end position="20"/>
    </location>
</feature>
<feature type="chain" id="PRO_5023057303" description="Lipoprotein" evidence="1">
    <location>
        <begin position="21"/>
        <end position="395"/>
    </location>
</feature>
<dbReference type="OrthoDB" id="1489643at2"/>
<evidence type="ECO:0000313" key="3">
    <source>
        <dbReference type="Proteomes" id="UP000321907"/>
    </source>
</evidence>
<reference evidence="2 3" key="1">
    <citation type="submission" date="2019-08" db="EMBL/GenBank/DDBJ databases">
        <title>Lewinella sp. strain SSH13 Genome sequencing and assembly.</title>
        <authorList>
            <person name="Kim I."/>
        </authorList>
    </citation>
    <scope>NUCLEOTIDE SEQUENCE [LARGE SCALE GENOMIC DNA]</scope>
    <source>
        <strain evidence="2 3">SSH13</strain>
    </source>
</reference>
<keyword evidence="3" id="KW-1185">Reference proteome</keyword>
<proteinExistence type="predicted"/>
<evidence type="ECO:0000256" key="1">
    <source>
        <dbReference type="SAM" id="SignalP"/>
    </source>
</evidence>
<organism evidence="2 3">
    <name type="scientific">Neolewinella aurantiaca</name>
    <dbReference type="NCBI Taxonomy" id="2602767"/>
    <lineage>
        <taxon>Bacteria</taxon>
        <taxon>Pseudomonadati</taxon>
        <taxon>Bacteroidota</taxon>
        <taxon>Saprospiria</taxon>
        <taxon>Saprospirales</taxon>
        <taxon>Lewinellaceae</taxon>
        <taxon>Neolewinella</taxon>
    </lineage>
</organism>
<dbReference type="Proteomes" id="UP000321907">
    <property type="component" value="Unassembled WGS sequence"/>
</dbReference>
<dbReference type="EMBL" id="VOXD01000001">
    <property type="protein sequence ID" value="TXF91636.1"/>
    <property type="molecule type" value="Genomic_DNA"/>
</dbReference>
<keyword evidence="1" id="KW-0732">Signal</keyword>